<evidence type="ECO:0000256" key="3">
    <source>
        <dbReference type="ARBA" id="ARBA00022732"/>
    </source>
</evidence>
<evidence type="ECO:0000256" key="4">
    <source>
        <dbReference type="ARBA" id="ARBA00022844"/>
    </source>
</evidence>
<sequence>MAYLFRDHYRRDKIVGGFLTALLFANIHRECWVIIGGIMSLTKPTTDKIKHGFTILSEVIESIFKKLMGIPSVTNVVDFGADPTGVVSSKVAIDKAITSAGIGGVVYFPKGIYVTQGNHNLLQGQTLKGYGVTFKSDLSITADSLFNIEQDNISILGNIIIDGGMYEIGDRYPDIITGIRVGSTHQVTNFTCDKVTFIGSVYGLWITSLRDSVISNCYAFRCGNGFGLASNTTGILDINGVYNVKFSKCVAEECGYTFLGTDQSPTTSAKCGFKITDIAIRNLVYEDCVARRNYTHGFNYHGHNYSSVPDGFIQEGIHYIRCISDDNNIPEQYTKESDGNGLSSGFYIGIVGVPVHNITLQDCYASGNNGEALYQASLDSTQPLIGLSISNFCVKGSPRVKTKGIRSNNSIVKLDRVRDLNINGIPLRNVQGLYDYVIYCTKLSGTLSVKGNWDVGAPKLMYANAVNNTKTVIRDITHSYTSSLNTASVIAIELVDFSEIIVDNITLSNKSTTKMSHGIFQRSSSFGITSCKINNTNIFGGTGQFTVGVETTTVGGSKLFQGCTLQNCTNGFAGNNGENAIFIGNHFVTGTVITPLLSFAPSVIKRGNFGLEDS</sequence>
<dbReference type="GO" id="GO:0098996">
    <property type="term" value="P:symbiont entry into host cell via disruption of host cell glycocalyx"/>
    <property type="evidence" value="ECO:0007669"/>
    <property type="project" value="UniProtKB-KW"/>
</dbReference>
<dbReference type="SUPFAM" id="SSF51126">
    <property type="entry name" value="Pectin lyase-like"/>
    <property type="match status" value="1"/>
</dbReference>
<dbReference type="RefSeq" id="YP_009792456.1">
    <property type="nucleotide sequence ID" value="NC_047858.1"/>
</dbReference>
<evidence type="ECO:0000313" key="8">
    <source>
        <dbReference type="EMBL" id="ANU80130.1"/>
    </source>
</evidence>
<dbReference type="GeneID" id="54982661"/>
<name>A0A2D0VK16_9CAUD</name>
<dbReference type="InterPro" id="IPR024535">
    <property type="entry name" value="RHGA/B-epi-like_pectate_lyase"/>
</dbReference>
<protein>
    <recommendedName>
        <fullName evidence="7">Rhamnogalacturonase A/B/Epimerase-like pectate lyase domain-containing protein</fullName>
    </recommendedName>
</protein>
<comment type="subcellular location">
    <subcellularLocation>
        <location evidence="1">Virion</location>
    </subcellularLocation>
</comment>
<dbReference type="EMBL" id="KU946962">
    <property type="protein sequence ID" value="ANU80130.1"/>
    <property type="molecule type" value="Genomic_DNA"/>
</dbReference>
<dbReference type="GO" id="GO:0098015">
    <property type="term" value="C:virus tail"/>
    <property type="evidence" value="ECO:0007669"/>
    <property type="project" value="UniProtKB-KW"/>
</dbReference>
<evidence type="ECO:0000256" key="6">
    <source>
        <dbReference type="ARBA" id="ARBA00035731"/>
    </source>
</evidence>
<dbReference type="Pfam" id="PF12708">
    <property type="entry name" value="Pect-lyase_RHGA_epim"/>
    <property type="match status" value="1"/>
</dbReference>
<dbReference type="InterPro" id="IPR011050">
    <property type="entry name" value="Pectin_lyase_fold/virulence"/>
</dbReference>
<evidence type="ECO:0000259" key="7">
    <source>
        <dbReference type="Pfam" id="PF12708"/>
    </source>
</evidence>
<proteinExistence type="predicted"/>
<evidence type="ECO:0000313" key="9">
    <source>
        <dbReference type="Proteomes" id="UP000231485"/>
    </source>
</evidence>
<feature type="domain" description="Rhamnogalacturonase A/B/Epimerase-like pectate lyase" evidence="7">
    <location>
        <begin position="74"/>
        <end position="133"/>
    </location>
</feature>
<dbReference type="KEGG" id="vg:54982661"/>
<evidence type="ECO:0000256" key="1">
    <source>
        <dbReference type="ARBA" id="ARBA00004328"/>
    </source>
</evidence>
<dbReference type="Gene3D" id="2.160.20.10">
    <property type="entry name" value="Single-stranded right-handed beta-helix, Pectin lyase-like"/>
    <property type="match status" value="1"/>
</dbReference>
<keyword evidence="6" id="KW-1238">Degradation of host capsule during virus entry</keyword>
<dbReference type="GO" id="GO:0098994">
    <property type="term" value="P:symbiont entry into host cell via disruption of host cell envelope"/>
    <property type="evidence" value="ECO:0007669"/>
    <property type="project" value="UniProtKB-KW"/>
</dbReference>
<keyword evidence="4" id="KW-0946">Virion</keyword>
<evidence type="ECO:0000256" key="2">
    <source>
        <dbReference type="ARBA" id="ARBA00022717"/>
    </source>
</evidence>
<keyword evidence="3" id="KW-1227">Viral tail protein</keyword>
<evidence type="ECO:0000256" key="5">
    <source>
        <dbReference type="ARBA" id="ARBA00023296"/>
    </source>
</evidence>
<accession>A0A2D0VK16</accession>
<keyword evidence="9" id="KW-1185">Reference proteome</keyword>
<keyword evidence="2" id="KW-1235">Degradation of host cell envelope components during virus entry</keyword>
<organism evidence="8 9">
    <name type="scientific">Proteus phage PM 116</name>
    <dbReference type="NCBI Taxonomy" id="1837877"/>
    <lineage>
        <taxon>Viruses</taxon>
        <taxon>Duplodnaviria</taxon>
        <taxon>Heunggongvirae</taxon>
        <taxon>Uroviricota</taxon>
        <taxon>Caudoviricetes</taxon>
        <taxon>Autographivirales</taxon>
        <taxon>Autosignataviridae</taxon>
        <taxon>Molineuxvirinae</taxon>
        <taxon>Acadevirus</taxon>
        <taxon>Acadevirus PM116</taxon>
    </lineage>
</organism>
<dbReference type="Proteomes" id="UP000231485">
    <property type="component" value="Genome"/>
</dbReference>
<reference evidence="9" key="1">
    <citation type="submission" date="2016-03" db="EMBL/GenBank/DDBJ databases">
        <authorList>
            <person name="Ploux O."/>
        </authorList>
    </citation>
    <scope>NUCLEOTIDE SEQUENCE [LARGE SCALE GENOMIC DNA]</scope>
</reference>
<dbReference type="InterPro" id="IPR012334">
    <property type="entry name" value="Pectin_lyas_fold"/>
</dbReference>
<keyword evidence="5" id="KW-1160">Virus entry into host cell</keyword>